<feature type="compositionally biased region" description="Low complexity" evidence="3">
    <location>
        <begin position="329"/>
        <end position="339"/>
    </location>
</feature>
<reference evidence="4 5" key="1">
    <citation type="journal article" date="2016" name="Fungal Biol.">
        <title>The genome of Xylona heveae provides a window into fungal endophytism.</title>
        <authorList>
            <person name="Gazis R."/>
            <person name="Kuo A."/>
            <person name="Riley R."/>
            <person name="LaButti K."/>
            <person name="Lipzen A."/>
            <person name="Lin J."/>
            <person name="Amirebrahimi M."/>
            <person name="Hesse C.N."/>
            <person name="Spatafora J.W."/>
            <person name="Henrissat B."/>
            <person name="Hainaut M."/>
            <person name="Grigoriev I.V."/>
            <person name="Hibbett D.S."/>
        </authorList>
    </citation>
    <scope>NUCLEOTIDE SEQUENCE [LARGE SCALE GENOMIC DNA]</scope>
    <source>
        <strain evidence="4 5">TC161</strain>
    </source>
</reference>
<feature type="site" description="Cleavage; by autolysis" evidence="2">
    <location>
        <begin position="380"/>
        <end position="381"/>
    </location>
</feature>
<evidence type="ECO:0000313" key="5">
    <source>
        <dbReference type="Proteomes" id="UP000076632"/>
    </source>
</evidence>
<dbReference type="InterPro" id="IPR000246">
    <property type="entry name" value="Peptidase_T2"/>
</dbReference>
<dbReference type="InParanoid" id="A0A164ZTJ8"/>
<dbReference type="CDD" id="cd04514">
    <property type="entry name" value="Taspase1_like"/>
    <property type="match status" value="2"/>
</dbReference>
<dbReference type="RefSeq" id="XP_018185049.1">
    <property type="nucleotide sequence ID" value="XM_018331347.1"/>
</dbReference>
<feature type="region of interest" description="Disordered" evidence="3">
    <location>
        <begin position="319"/>
        <end position="368"/>
    </location>
</feature>
<dbReference type="Proteomes" id="UP000076632">
    <property type="component" value="Unassembled WGS sequence"/>
</dbReference>
<sequence>MFSRSPKKKSGDQCAIFVHAGAGFHSHQNEHIHLQVCSDAARAGMAALRAGGTAIDAVELSIKVLEDREITNAGYGSNLAMDGTVECDATVVDHYGRSGAVGAVSQIRNPISLARVILDHSNQPMSLRRVPPNLLVGQGAVDFAFDQGVPILPHDALVSPAARERWMKWRKDLKNFYDKNNEEEEMDMGDQDVYIDDDYEEHVRRAQRRQHTRALMAGVWNDSQPYSPQPTPPIASAPRSPTPRSPQSPESPNFIDPGPHMADGKLFQREGFSRLRHNSIVKQHSPSPQQDAARDSNSDEDLIVLDDDNLQWKSMEQGNVDGHSESEVESMSSGSIPLPSASPSPPPFAALHTPLPPSPTFERSDTPSVEGNLRDDFVTDTVGAIAIDSQGNIAAGSSSGGIGMKLRGRCGPAALVGIGTAVVPVSPDDKNKTCVAAITSGTGEHMATTMAAGVCAERLYSSVRKRKAGGLEEVDEEIAIRAVIEQDFMQHPSVRHSHSPGAIGLLAVKKSRDGTYLYFAHNTDSFAVASMGPDDVKPSCAMSRNSGNGSIAQGARSVTPRRKR</sequence>
<dbReference type="PANTHER" id="PTHR10188:SF8">
    <property type="entry name" value="THREONINE ASPARTASE 1"/>
    <property type="match status" value="1"/>
</dbReference>
<dbReference type="GO" id="GO:0051604">
    <property type="term" value="P:protein maturation"/>
    <property type="evidence" value="ECO:0007669"/>
    <property type="project" value="TreeGrafter"/>
</dbReference>
<feature type="active site" description="Nucleophile" evidence="1">
    <location>
        <position position="381"/>
    </location>
</feature>
<dbReference type="EMBL" id="KV407466">
    <property type="protein sequence ID" value="KZF19494.1"/>
    <property type="molecule type" value="Genomic_DNA"/>
</dbReference>
<dbReference type="FunFam" id="3.60.20.30:FF:000007">
    <property type="entry name" value="Similar to threonine aspartase"/>
    <property type="match status" value="1"/>
</dbReference>
<feature type="region of interest" description="Disordered" evidence="3">
    <location>
        <begin position="221"/>
        <end position="264"/>
    </location>
</feature>
<evidence type="ECO:0000256" key="3">
    <source>
        <dbReference type="SAM" id="MobiDB-lite"/>
    </source>
</evidence>
<feature type="region of interest" description="Disordered" evidence="3">
    <location>
        <begin position="540"/>
        <end position="564"/>
    </location>
</feature>
<evidence type="ECO:0000313" key="4">
    <source>
        <dbReference type="EMBL" id="KZF19494.1"/>
    </source>
</evidence>
<dbReference type="PANTHER" id="PTHR10188">
    <property type="entry name" value="L-ASPARAGINASE"/>
    <property type="match status" value="1"/>
</dbReference>
<dbReference type="InterPro" id="IPR029055">
    <property type="entry name" value="Ntn_hydrolases_N"/>
</dbReference>
<accession>A0A164ZTJ8</accession>
<dbReference type="GO" id="GO:0005737">
    <property type="term" value="C:cytoplasm"/>
    <property type="evidence" value="ECO:0007669"/>
    <property type="project" value="TreeGrafter"/>
</dbReference>
<feature type="compositionally biased region" description="Polar residues" evidence="3">
    <location>
        <begin position="542"/>
        <end position="551"/>
    </location>
</feature>
<name>A0A164ZTJ8_XYLHT</name>
<evidence type="ECO:0000256" key="1">
    <source>
        <dbReference type="PIRSR" id="PIRSR600246-1"/>
    </source>
</evidence>
<gene>
    <name evidence="4" type="ORF">L228DRAFT_241713</name>
</gene>
<dbReference type="InterPro" id="IPR037464">
    <property type="entry name" value="Taspase1"/>
</dbReference>
<feature type="compositionally biased region" description="Pro residues" evidence="3">
    <location>
        <begin position="340"/>
        <end position="359"/>
    </location>
</feature>
<evidence type="ECO:0000256" key="2">
    <source>
        <dbReference type="PIRSR" id="PIRSR600246-3"/>
    </source>
</evidence>
<organism evidence="4 5">
    <name type="scientific">Xylona heveae (strain CBS 132557 / TC161)</name>
    <dbReference type="NCBI Taxonomy" id="1328760"/>
    <lineage>
        <taxon>Eukaryota</taxon>
        <taxon>Fungi</taxon>
        <taxon>Dikarya</taxon>
        <taxon>Ascomycota</taxon>
        <taxon>Pezizomycotina</taxon>
        <taxon>Xylonomycetes</taxon>
        <taxon>Xylonales</taxon>
        <taxon>Xylonaceae</taxon>
        <taxon>Xylona</taxon>
    </lineage>
</organism>
<dbReference type="SUPFAM" id="SSF56235">
    <property type="entry name" value="N-terminal nucleophile aminohydrolases (Ntn hydrolases)"/>
    <property type="match status" value="1"/>
</dbReference>
<keyword evidence="4" id="KW-0378">Hydrolase</keyword>
<protein>
    <submittedName>
        <fullName evidence="4">N-terminal nucleophile aminohydrolase</fullName>
    </submittedName>
</protein>
<proteinExistence type="predicted"/>
<dbReference type="AlphaFoldDB" id="A0A164ZTJ8"/>
<dbReference type="OrthoDB" id="77601at2759"/>
<keyword evidence="5" id="KW-1185">Reference proteome</keyword>
<dbReference type="GeneID" id="28896484"/>
<feature type="compositionally biased region" description="Pro residues" evidence="3">
    <location>
        <begin position="227"/>
        <end position="246"/>
    </location>
</feature>
<dbReference type="OMA" id="MKHRGRI"/>
<dbReference type="GO" id="GO:0004298">
    <property type="term" value="F:threonine-type endopeptidase activity"/>
    <property type="evidence" value="ECO:0007669"/>
    <property type="project" value="InterPro"/>
</dbReference>
<dbReference type="Pfam" id="PF01112">
    <property type="entry name" value="Asparaginase_2"/>
    <property type="match status" value="2"/>
</dbReference>
<dbReference type="STRING" id="1328760.A0A164ZTJ8"/>
<dbReference type="Gene3D" id="3.60.20.30">
    <property type="entry name" value="(Glycosyl)asparaginase"/>
    <property type="match status" value="1"/>
</dbReference>